<dbReference type="InterPro" id="IPR020845">
    <property type="entry name" value="AMP-binding_CS"/>
</dbReference>
<dbReference type="InterPro" id="IPR000873">
    <property type="entry name" value="AMP-dep_synth/lig_dom"/>
</dbReference>
<gene>
    <name evidence="5" type="ORF">BN2476_210077</name>
</gene>
<dbReference type="EMBL" id="CYGY02000021">
    <property type="protein sequence ID" value="SIT39171.1"/>
    <property type="molecule type" value="Genomic_DNA"/>
</dbReference>
<dbReference type="FunFam" id="3.30.300.30:FF:000008">
    <property type="entry name" value="2,3-dihydroxybenzoate-AMP ligase"/>
    <property type="match status" value="1"/>
</dbReference>
<evidence type="ECO:0000313" key="5">
    <source>
        <dbReference type="EMBL" id="SIT39171.1"/>
    </source>
</evidence>
<dbReference type="OrthoDB" id="9766486at2"/>
<dbReference type="GO" id="GO:0031956">
    <property type="term" value="F:medium-chain fatty acid-CoA ligase activity"/>
    <property type="evidence" value="ECO:0007669"/>
    <property type="project" value="TreeGrafter"/>
</dbReference>
<evidence type="ECO:0000259" key="3">
    <source>
        <dbReference type="Pfam" id="PF00501"/>
    </source>
</evidence>
<dbReference type="InterPro" id="IPR042099">
    <property type="entry name" value="ANL_N_sf"/>
</dbReference>
<dbReference type="PROSITE" id="PS00455">
    <property type="entry name" value="AMP_BINDING"/>
    <property type="match status" value="1"/>
</dbReference>
<dbReference type="PANTHER" id="PTHR43201">
    <property type="entry name" value="ACYL-COA SYNTHETASE"/>
    <property type="match status" value="1"/>
</dbReference>
<proteinExistence type="inferred from homology"/>
<name>A0A1N7RVM0_9BURK</name>
<dbReference type="InterPro" id="IPR025110">
    <property type="entry name" value="AMP-bd_C"/>
</dbReference>
<keyword evidence="2 5" id="KW-0436">Ligase</keyword>
<reference evidence="5" key="1">
    <citation type="submission" date="2016-12" db="EMBL/GenBank/DDBJ databases">
        <authorList>
            <person name="Moulin L."/>
        </authorList>
    </citation>
    <scope>NUCLEOTIDE SEQUENCE [LARGE SCALE GENOMIC DNA]</scope>
    <source>
        <strain evidence="5">STM 7183</strain>
    </source>
</reference>
<evidence type="ECO:0000256" key="1">
    <source>
        <dbReference type="ARBA" id="ARBA00006432"/>
    </source>
</evidence>
<organism evidence="5 6">
    <name type="scientific">Paraburkholderia piptadeniae</name>
    <dbReference type="NCBI Taxonomy" id="1701573"/>
    <lineage>
        <taxon>Bacteria</taxon>
        <taxon>Pseudomonadati</taxon>
        <taxon>Pseudomonadota</taxon>
        <taxon>Betaproteobacteria</taxon>
        <taxon>Burkholderiales</taxon>
        <taxon>Burkholderiaceae</taxon>
        <taxon>Paraburkholderia</taxon>
    </lineage>
</organism>
<evidence type="ECO:0000256" key="2">
    <source>
        <dbReference type="ARBA" id="ARBA00022598"/>
    </source>
</evidence>
<protein>
    <submittedName>
        <fullName evidence="5">AMP-dependent synthetase and ligase</fullName>
    </submittedName>
</protein>
<dbReference type="Gene3D" id="3.30.300.30">
    <property type="match status" value="1"/>
</dbReference>
<dbReference type="AlphaFoldDB" id="A0A1N7RVM0"/>
<feature type="domain" description="AMP-binding enzyme C-terminal" evidence="4">
    <location>
        <begin position="424"/>
        <end position="499"/>
    </location>
</feature>
<dbReference type="GO" id="GO:0006631">
    <property type="term" value="P:fatty acid metabolic process"/>
    <property type="evidence" value="ECO:0007669"/>
    <property type="project" value="TreeGrafter"/>
</dbReference>
<dbReference type="Proteomes" id="UP000195569">
    <property type="component" value="Unassembled WGS sequence"/>
</dbReference>
<comment type="similarity">
    <text evidence="1">Belongs to the ATP-dependent AMP-binding enzyme family.</text>
</comment>
<evidence type="ECO:0000259" key="4">
    <source>
        <dbReference type="Pfam" id="PF13193"/>
    </source>
</evidence>
<dbReference type="PANTHER" id="PTHR43201:SF5">
    <property type="entry name" value="MEDIUM-CHAIN ACYL-COA LIGASE ACSF2, MITOCHONDRIAL"/>
    <property type="match status" value="1"/>
</dbReference>
<sequence>MDLAHLLHRSAMQFPDRPLWVTPQTSIPYAEGARRANRIANGLLEAGEQCDRVAILSVNRFEHFEMFLAALNAGMTATPFNPKLHVDELSFMIEDSMPAFFVFSPEFTETVEALRARHTCVQHWICMDRVAGFDYYGDLLEGVGDARPDLLIDPDDVAWLFYTSGTTGKPKGCMETHRNLVNMVTGRLLSILSDVDETDRIIHFAPMAHATTSVGLSHLARGAAQIFPGLEKFDPPKVLEAVERFEATSSFMAPTMVQMLLNCPDLESFNVKTLKNILCGGGPLYAEVLRRAIEVFGPIIGQGYGQSEAPSGVCGMHKSEYDLSSPDGIRKLGSVGRESLGVRVRIVDEHGKEVAPNVAGEITVRGDIVFPGYWRRKEATDEVLKNGWLHTGDVGYRDDRGYIFITDRVKDMIISGGSNIYPREVEEVLLQHEAIAEACVVGVPDRVWGEAVHAVVVLRKNATISSDDVIEFCRSRLASYKKPKAVDFVDHLPKNAYGKILKKEVKARYWQSATRAI</sequence>
<keyword evidence="6" id="KW-1185">Reference proteome</keyword>
<evidence type="ECO:0000313" key="6">
    <source>
        <dbReference type="Proteomes" id="UP000195569"/>
    </source>
</evidence>
<accession>A0A1N7RVM0</accession>
<feature type="domain" description="AMP-dependent synthetase/ligase" evidence="3">
    <location>
        <begin position="8"/>
        <end position="374"/>
    </location>
</feature>
<dbReference type="InterPro" id="IPR045851">
    <property type="entry name" value="AMP-bd_C_sf"/>
</dbReference>
<dbReference type="Gene3D" id="3.40.50.12780">
    <property type="entry name" value="N-terminal domain of ligase-like"/>
    <property type="match status" value="1"/>
</dbReference>
<dbReference type="Pfam" id="PF13193">
    <property type="entry name" value="AMP-binding_C"/>
    <property type="match status" value="1"/>
</dbReference>
<dbReference type="SUPFAM" id="SSF56801">
    <property type="entry name" value="Acetyl-CoA synthetase-like"/>
    <property type="match status" value="1"/>
</dbReference>
<dbReference type="Pfam" id="PF00501">
    <property type="entry name" value="AMP-binding"/>
    <property type="match status" value="1"/>
</dbReference>
<comment type="caution">
    <text evidence="5">The sequence shown here is derived from an EMBL/GenBank/DDBJ whole genome shotgun (WGS) entry which is preliminary data.</text>
</comment>